<dbReference type="InterPro" id="IPR007362">
    <property type="entry name" value="DUF429"/>
</dbReference>
<proteinExistence type="predicted"/>
<organism evidence="1 2">
    <name type="scientific">Halobium palmae</name>
    <dbReference type="NCBI Taxonomy" id="1776492"/>
    <lineage>
        <taxon>Archaea</taxon>
        <taxon>Methanobacteriati</taxon>
        <taxon>Methanobacteriota</taxon>
        <taxon>Stenosarchaea group</taxon>
        <taxon>Halobacteria</taxon>
        <taxon>Halobacteriales</taxon>
        <taxon>Haloferacaceae</taxon>
        <taxon>Halobium</taxon>
    </lineage>
</organism>
<protein>
    <submittedName>
        <fullName evidence="1">DUF429 domain-containing protein</fullName>
    </submittedName>
</protein>
<comment type="caution">
    <text evidence="1">The sequence shown here is derived from an EMBL/GenBank/DDBJ whole genome shotgun (WGS) entry which is preliminary data.</text>
</comment>
<name>A0ABD5RZC8_9EURY</name>
<dbReference type="AlphaFoldDB" id="A0ABD5RZC8"/>
<dbReference type="EMBL" id="JBHSWU010000155">
    <property type="protein sequence ID" value="MFC6724347.1"/>
    <property type="molecule type" value="Genomic_DNA"/>
</dbReference>
<keyword evidence="2" id="KW-1185">Reference proteome</keyword>
<sequence>MTRFDTIYGVDFAVAKDDADRKLWIAKADADEDGLSVTKLQCARDFLRPGPRGREDTLTALHERIVASDESAAWGLDFPFGVPKDLIQDGCEWREMVETFPEKLELGGNERSPDGLYEAAKTAGEGGEKVDARAVDGDGAQPAAGWFMKYLTYHGIESVLKPIVERSSATVVPMDSPSQGESATRPVVLEVYPDGTLRDLEKNYGDATSDRYKGVTDSNLRNRYGNLEALEGRSVGFDSDDHEFDLRERAAHNDDALDAVVAAYATWQHVCGIDAAEEYDFKSPERDSPDIEGYIYT</sequence>
<reference evidence="1 2" key="1">
    <citation type="journal article" date="2019" name="Int. J. Syst. Evol. Microbiol.">
        <title>The Global Catalogue of Microorganisms (GCM) 10K type strain sequencing project: providing services to taxonomists for standard genome sequencing and annotation.</title>
        <authorList>
            <consortium name="The Broad Institute Genomics Platform"/>
            <consortium name="The Broad Institute Genome Sequencing Center for Infectious Disease"/>
            <person name="Wu L."/>
            <person name="Ma J."/>
        </authorList>
    </citation>
    <scope>NUCLEOTIDE SEQUENCE [LARGE SCALE GENOMIC DNA]</scope>
    <source>
        <strain evidence="1 2">NBRC 111368</strain>
    </source>
</reference>
<dbReference type="Pfam" id="PF04250">
    <property type="entry name" value="DUF429"/>
    <property type="match status" value="1"/>
</dbReference>
<evidence type="ECO:0000313" key="2">
    <source>
        <dbReference type="Proteomes" id="UP001596328"/>
    </source>
</evidence>
<gene>
    <name evidence="1" type="ORF">ACFQE1_08175</name>
</gene>
<dbReference type="Proteomes" id="UP001596328">
    <property type="component" value="Unassembled WGS sequence"/>
</dbReference>
<accession>A0ABD5RZC8</accession>
<evidence type="ECO:0000313" key="1">
    <source>
        <dbReference type="EMBL" id="MFC6724347.1"/>
    </source>
</evidence>